<feature type="domain" description="Nucleoside phosphorylase" evidence="1">
    <location>
        <begin position="2"/>
        <end position="90"/>
    </location>
</feature>
<dbReference type="SUPFAM" id="SSF53167">
    <property type="entry name" value="Purine and uridine phosphorylases"/>
    <property type="match status" value="1"/>
</dbReference>
<protein>
    <recommendedName>
        <fullName evidence="1">Nucleoside phosphorylase domain-containing protein</fullName>
    </recommendedName>
</protein>
<evidence type="ECO:0000259" key="1">
    <source>
        <dbReference type="Pfam" id="PF01048"/>
    </source>
</evidence>
<dbReference type="Gene3D" id="3.40.50.1580">
    <property type="entry name" value="Nucleoside phosphorylase domain"/>
    <property type="match status" value="2"/>
</dbReference>
<comment type="caution">
    <text evidence="2">The sequence shown here is derived from an EMBL/GenBank/DDBJ whole genome shotgun (WGS) entry which is preliminary data.</text>
</comment>
<dbReference type="InterPro" id="IPR035994">
    <property type="entry name" value="Nucleoside_phosphorylase_sf"/>
</dbReference>
<dbReference type="InterPro" id="IPR000845">
    <property type="entry name" value="Nucleoside_phosphorylase_d"/>
</dbReference>
<dbReference type="RefSeq" id="WP_313833328.1">
    <property type="nucleotide sequence ID" value="NZ_JAQOUE010000001.1"/>
</dbReference>
<dbReference type="Pfam" id="PF01048">
    <property type="entry name" value="PNP_UDP_1"/>
    <property type="match status" value="2"/>
</dbReference>
<gene>
    <name evidence="2" type="ORF">PPG34_10920</name>
</gene>
<dbReference type="PANTHER" id="PTHR46832:SF1">
    <property type="entry name" value="5'-METHYLTHIOADENOSINE_S-ADENOSYLHOMOCYSTEINE NUCLEOSIDASE"/>
    <property type="match status" value="1"/>
</dbReference>
<dbReference type="PANTHER" id="PTHR46832">
    <property type="entry name" value="5'-METHYLTHIOADENOSINE/S-ADENOSYLHOMOCYSTEINE NUCLEOSIDASE"/>
    <property type="match status" value="1"/>
</dbReference>
<dbReference type="Proteomes" id="UP001250932">
    <property type="component" value="Unassembled WGS sequence"/>
</dbReference>
<organism evidence="2 3">
    <name type="scientific">Candidatus Nitronereus thalassa</name>
    <dbReference type="NCBI Taxonomy" id="3020898"/>
    <lineage>
        <taxon>Bacteria</taxon>
        <taxon>Pseudomonadati</taxon>
        <taxon>Nitrospirota</taxon>
        <taxon>Nitrospiria</taxon>
        <taxon>Nitrospirales</taxon>
        <taxon>Nitrospiraceae</taxon>
        <taxon>Candidatus Nitronereus</taxon>
    </lineage>
</organism>
<evidence type="ECO:0000313" key="3">
    <source>
        <dbReference type="Proteomes" id="UP001250932"/>
    </source>
</evidence>
<dbReference type="EMBL" id="JAQOUE010000001">
    <property type="protein sequence ID" value="MDT7042866.1"/>
    <property type="molecule type" value="Genomic_DNA"/>
</dbReference>
<reference evidence="2 3" key="1">
    <citation type="journal article" date="2023" name="ISME J.">
        <title>Cultivation and genomic characterization of novel and ubiquitous marine nitrite-oxidizing bacteria from the Nitrospirales.</title>
        <authorList>
            <person name="Mueller A.J."/>
            <person name="Daebeler A."/>
            <person name="Herbold C.W."/>
            <person name="Kirkegaard R.H."/>
            <person name="Daims H."/>
        </authorList>
    </citation>
    <scope>NUCLEOTIDE SEQUENCE [LARGE SCALE GENOMIC DNA]</scope>
    <source>
        <strain evidence="2 3">EB</strain>
    </source>
</reference>
<proteinExistence type="predicted"/>
<name>A0ABU3K8Y7_9BACT</name>
<keyword evidence="3" id="KW-1185">Reference proteome</keyword>
<sequence length="237" mass="25992">MKIGLVAEVKWEVREVCRRLKLRLIDQEEETWGAQMNGHELRLCLSGMVPSVAKKRVVRFLDSVKPDLMICSGLAGALRPNVQVGEVIVQSDNPRLVAETELALKNKDIPFHVGSLVTVSQPVLTPVARRELAAKGQAIAVDMESQTISALCKERGIPCLAMKGVSDDIDEDLSPILGGFEIINIPRIAMRVLVKPNTWPLAARLARHSYVAANNLGYGVWATLERLGNGSQSERPV</sequence>
<accession>A0ABU3K8Y7</accession>
<evidence type="ECO:0000313" key="2">
    <source>
        <dbReference type="EMBL" id="MDT7042866.1"/>
    </source>
</evidence>
<feature type="domain" description="Nucleoside phosphorylase" evidence="1">
    <location>
        <begin position="94"/>
        <end position="172"/>
    </location>
</feature>